<sequence length="424" mass="47458">MALTDQQIQQIQGKREDYPDYKKRQIVDVGNRKHHVYYKVVNVLNGTTQAVALAPCDKNGKHIDYNQTAIVVNGTQPGINQSTDNALKATGGMTPQYSDIKKFYHATEKKVSQHDGTISNMSGYSQSGPAVAKVAAQYKVKKVTNFMDWGAQAAYDHGDITKKEKSYLDKHATVYTDSTKDITWADGHGGTIPYGKKIHIEGSWNPVSDHDPKYPHIKGNGPDINWYIKHHQFCSGMTKAQVEQVAKYKAKHDLDPFKSKEDYMTDYKKLYGAYAKVKKAKVNKWAVDKKAGKGKTAPKSASKKILLRKSQLTALASQAVQESETFEQEVAQKLAEAKASVQDLVDRTRAQAYEIAQHLPAGEVEELLARISFHQVWDEGAEEANRAEVREYSQKIEQLSDNLKRTAAKLEEADLEEASQINLL</sequence>
<protein>
    <submittedName>
        <fullName evidence="2">Uncharacterized protein</fullName>
    </submittedName>
</protein>
<dbReference type="AlphaFoldDB" id="G5JYU6"/>
<dbReference type="STRING" id="764298.STRMA_0360"/>
<dbReference type="RefSeq" id="WP_003081395.1">
    <property type="nucleotide sequence ID" value="NZ_AEUW02000001.1"/>
</dbReference>
<accession>G5JYU6</accession>
<keyword evidence="1" id="KW-0175">Coiled coil</keyword>
<feature type="coiled-coil region" evidence="1">
    <location>
        <begin position="382"/>
        <end position="416"/>
    </location>
</feature>
<evidence type="ECO:0000313" key="3">
    <source>
        <dbReference type="Proteomes" id="UP000003573"/>
    </source>
</evidence>
<organism evidence="2 3">
    <name type="scientific">Streptococcus macacae NCTC 11558</name>
    <dbReference type="NCBI Taxonomy" id="764298"/>
    <lineage>
        <taxon>Bacteria</taxon>
        <taxon>Bacillati</taxon>
        <taxon>Bacillota</taxon>
        <taxon>Bacilli</taxon>
        <taxon>Lactobacillales</taxon>
        <taxon>Streptococcaceae</taxon>
        <taxon>Streptococcus</taxon>
    </lineage>
</organism>
<evidence type="ECO:0000313" key="2">
    <source>
        <dbReference type="EMBL" id="EHJ52860.1"/>
    </source>
</evidence>
<keyword evidence="3" id="KW-1185">Reference proteome</keyword>
<gene>
    <name evidence="2" type="ORF">STRMA_0360</name>
</gene>
<comment type="caution">
    <text evidence="2">The sequence shown here is derived from an EMBL/GenBank/DDBJ whole genome shotgun (WGS) entry which is preliminary data.</text>
</comment>
<reference evidence="2 3" key="1">
    <citation type="journal article" date="2014" name="Int. J. Syst. Evol. Microbiol.">
        <title>Phylogenomics and the dynamic genome evolution of the genus Streptococcus.</title>
        <authorList>
            <consortium name="The Broad Institute Genome Sequencing Platform"/>
            <person name="Richards V.P."/>
            <person name="Palmer S.R."/>
            <person name="Pavinski Bitar P.D."/>
            <person name="Qin X."/>
            <person name="Weinstock G.M."/>
            <person name="Highlander S.K."/>
            <person name="Town C.D."/>
            <person name="Burne R.A."/>
            <person name="Stanhope M.J."/>
        </authorList>
    </citation>
    <scope>NUCLEOTIDE SEQUENCE [LARGE SCALE GENOMIC DNA]</scope>
    <source>
        <strain evidence="2 3">NCTC 11558</strain>
    </source>
</reference>
<proteinExistence type="predicted"/>
<dbReference type="Proteomes" id="UP000003573">
    <property type="component" value="Unassembled WGS sequence"/>
</dbReference>
<evidence type="ECO:0000256" key="1">
    <source>
        <dbReference type="SAM" id="Coils"/>
    </source>
</evidence>
<name>G5JYU6_9STRE</name>
<dbReference type="EMBL" id="AEUW02000001">
    <property type="protein sequence ID" value="EHJ52860.1"/>
    <property type="molecule type" value="Genomic_DNA"/>
</dbReference>